<comment type="caution">
    <text evidence="2">The sequence shown here is derived from an EMBL/GenBank/DDBJ whole genome shotgun (WGS) entry which is preliminary data.</text>
</comment>
<dbReference type="Proteomes" id="UP000566995">
    <property type="component" value="Unassembled WGS sequence"/>
</dbReference>
<accession>A0A7W7P3E8</accession>
<gene>
    <name evidence="2" type="ORF">HNP46_004399</name>
</gene>
<sequence length="89" mass="9775">MSARHTLGNPTRTPEGLTMAKKFPLNPPHPERICWGCDRYCPATNLACGNGADRTMHPAEMLGDDWYQFGDWGIEAPNTVAAVQLETSS</sequence>
<reference evidence="2 3" key="1">
    <citation type="submission" date="2020-08" db="EMBL/GenBank/DDBJ databases">
        <title>Functional genomics of gut bacteria from endangered species of beetles.</title>
        <authorList>
            <person name="Carlos-Shanley C."/>
        </authorList>
    </citation>
    <scope>NUCLEOTIDE SEQUENCE [LARGE SCALE GENOMIC DNA]</scope>
    <source>
        <strain evidence="2 3">S00179</strain>
    </source>
</reference>
<evidence type="ECO:0000313" key="2">
    <source>
        <dbReference type="EMBL" id="MBB4865505.1"/>
    </source>
</evidence>
<organism evidence="2 3">
    <name type="scientific">Pseudomonas nitroreducens</name>
    <dbReference type="NCBI Taxonomy" id="46680"/>
    <lineage>
        <taxon>Bacteria</taxon>
        <taxon>Pseudomonadati</taxon>
        <taxon>Pseudomonadota</taxon>
        <taxon>Gammaproteobacteria</taxon>
        <taxon>Pseudomonadales</taxon>
        <taxon>Pseudomonadaceae</taxon>
        <taxon>Pseudomonas</taxon>
    </lineage>
</organism>
<name>A0A7W7P3E8_PSENT</name>
<feature type="region of interest" description="Disordered" evidence="1">
    <location>
        <begin position="1"/>
        <end position="23"/>
    </location>
</feature>
<evidence type="ECO:0000256" key="1">
    <source>
        <dbReference type="SAM" id="MobiDB-lite"/>
    </source>
</evidence>
<evidence type="ECO:0000313" key="3">
    <source>
        <dbReference type="Proteomes" id="UP000566995"/>
    </source>
</evidence>
<proteinExistence type="predicted"/>
<dbReference type="Pfam" id="PF11278">
    <property type="entry name" value="DUF3079"/>
    <property type="match status" value="1"/>
</dbReference>
<protein>
    <recommendedName>
        <fullName evidence="4">DUF3079 domain-containing protein</fullName>
    </recommendedName>
</protein>
<dbReference type="EMBL" id="JACHLI010000019">
    <property type="protein sequence ID" value="MBB4865505.1"/>
    <property type="molecule type" value="Genomic_DNA"/>
</dbReference>
<dbReference type="InterPro" id="IPR021430">
    <property type="entry name" value="DUF3079"/>
</dbReference>
<dbReference type="AlphaFoldDB" id="A0A7W7P3E8"/>
<evidence type="ECO:0008006" key="4">
    <source>
        <dbReference type="Google" id="ProtNLM"/>
    </source>
</evidence>